<gene>
    <name evidence="1" type="ORF">GALL_71480</name>
</gene>
<accession>A0A1J5SR53</accession>
<reference evidence="1" key="1">
    <citation type="submission" date="2016-10" db="EMBL/GenBank/DDBJ databases">
        <title>Sequence of Gallionella enrichment culture.</title>
        <authorList>
            <person name="Poehlein A."/>
            <person name="Muehling M."/>
            <person name="Daniel R."/>
        </authorList>
    </citation>
    <scope>NUCLEOTIDE SEQUENCE</scope>
</reference>
<dbReference type="EMBL" id="MLJW01000021">
    <property type="protein sequence ID" value="OIR10977.1"/>
    <property type="molecule type" value="Genomic_DNA"/>
</dbReference>
<protein>
    <submittedName>
        <fullName evidence="1">Uncharacterized protein</fullName>
    </submittedName>
</protein>
<evidence type="ECO:0000313" key="1">
    <source>
        <dbReference type="EMBL" id="OIR10977.1"/>
    </source>
</evidence>
<sequence length="61" mass="6233">MAKYKAPAGATGINVGGQQFNVGSDGFIDVPDEGNYGALLTPHGFIPVQTSAQAPSSTDEH</sequence>
<proteinExistence type="predicted"/>
<organism evidence="1">
    <name type="scientific">mine drainage metagenome</name>
    <dbReference type="NCBI Taxonomy" id="410659"/>
    <lineage>
        <taxon>unclassified sequences</taxon>
        <taxon>metagenomes</taxon>
        <taxon>ecological metagenomes</taxon>
    </lineage>
</organism>
<comment type="caution">
    <text evidence="1">The sequence shown here is derived from an EMBL/GenBank/DDBJ whole genome shotgun (WGS) entry which is preliminary data.</text>
</comment>
<name>A0A1J5SR53_9ZZZZ</name>
<dbReference type="AlphaFoldDB" id="A0A1J5SR53"/>